<organism evidence="3 4">
    <name type="scientific">Crotalaria pallida</name>
    <name type="common">Smooth rattlebox</name>
    <name type="synonym">Crotalaria striata</name>
    <dbReference type="NCBI Taxonomy" id="3830"/>
    <lineage>
        <taxon>Eukaryota</taxon>
        <taxon>Viridiplantae</taxon>
        <taxon>Streptophyta</taxon>
        <taxon>Embryophyta</taxon>
        <taxon>Tracheophyta</taxon>
        <taxon>Spermatophyta</taxon>
        <taxon>Magnoliopsida</taxon>
        <taxon>eudicotyledons</taxon>
        <taxon>Gunneridae</taxon>
        <taxon>Pentapetalae</taxon>
        <taxon>rosids</taxon>
        <taxon>fabids</taxon>
        <taxon>Fabales</taxon>
        <taxon>Fabaceae</taxon>
        <taxon>Papilionoideae</taxon>
        <taxon>50 kb inversion clade</taxon>
        <taxon>genistoids sensu lato</taxon>
        <taxon>core genistoids</taxon>
        <taxon>Crotalarieae</taxon>
        <taxon>Crotalaria</taxon>
    </lineage>
</organism>
<gene>
    <name evidence="3" type="ORF">RIF29_28948</name>
</gene>
<evidence type="ECO:0000313" key="3">
    <source>
        <dbReference type="EMBL" id="KAK7255535.1"/>
    </source>
</evidence>
<dbReference type="EMBL" id="JAYWIO010000006">
    <property type="protein sequence ID" value="KAK7255535.1"/>
    <property type="molecule type" value="Genomic_DNA"/>
</dbReference>
<dbReference type="AlphaFoldDB" id="A0AAN9HX05"/>
<evidence type="ECO:0000256" key="1">
    <source>
        <dbReference type="SAM" id="MobiDB-lite"/>
    </source>
</evidence>
<evidence type="ECO:0000313" key="4">
    <source>
        <dbReference type="Proteomes" id="UP001372338"/>
    </source>
</evidence>
<accession>A0AAN9HX05</accession>
<feature type="region of interest" description="Disordered" evidence="1">
    <location>
        <begin position="109"/>
        <end position="128"/>
    </location>
</feature>
<comment type="caution">
    <text evidence="3">The sequence shown here is derived from an EMBL/GenBank/DDBJ whole genome shotgun (WGS) entry which is preliminary data.</text>
</comment>
<proteinExistence type="predicted"/>
<reference evidence="3 4" key="1">
    <citation type="submission" date="2024-01" db="EMBL/GenBank/DDBJ databases">
        <title>The genomes of 5 underutilized Papilionoideae crops provide insights into root nodulation and disease resistanc.</title>
        <authorList>
            <person name="Yuan L."/>
        </authorList>
    </citation>
    <scope>NUCLEOTIDE SEQUENCE [LARGE SCALE GENOMIC DNA]</scope>
    <source>
        <strain evidence="3">ZHUSHIDOU_FW_LH</strain>
        <tissue evidence="3">Leaf</tissue>
    </source>
</reference>
<keyword evidence="2" id="KW-0472">Membrane</keyword>
<feature type="transmembrane region" description="Helical" evidence="2">
    <location>
        <begin position="21"/>
        <end position="40"/>
    </location>
</feature>
<dbReference type="Proteomes" id="UP001372338">
    <property type="component" value="Unassembled WGS sequence"/>
</dbReference>
<evidence type="ECO:0000256" key="2">
    <source>
        <dbReference type="SAM" id="Phobius"/>
    </source>
</evidence>
<protein>
    <submittedName>
        <fullName evidence="3">Uncharacterized protein</fullName>
    </submittedName>
</protein>
<keyword evidence="2" id="KW-0812">Transmembrane</keyword>
<name>A0AAN9HX05_CROPI</name>
<sequence>MTSWVMGLRNSLLRIDLGLELCGLSICLLLLWMTFLRFAMDLEHPDLPPPPPPPDLFLVKILLNRIWGLDQILPLVAAPNWISHFVISPTCFVASGAGKILSISLDLDSSPTFERSSSSFTTSSPNSS</sequence>
<keyword evidence="2" id="KW-1133">Transmembrane helix</keyword>
<keyword evidence="4" id="KW-1185">Reference proteome</keyword>